<dbReference type="PANTHER" id="PTHR28181:SF1">
    <property type="entry name" value="COLD TOLERANCE PROTEIN 1"/>
    <property type="match status" value="1"/>
</dbReference>
<proteinExistence type="predicted"/>
<keyword evidence="2" id="KW-1185">Reference proteome</keyword>
<organism evidence="1 2">
    <name type="scientific">Cercophora newfieldiana</name>
    <dbReference type="NCBI Taxonomy" id="92897"/>
    <lineage>
        <taxon>Eukaryota</taxon>
        <taxon>Fungi</taxon>
        <taxon>Dikarya</taxon>
        <taxon>Ascomycota</taxon>
        <taxon>Pezizomycotina</taxon>
        <taxon>Sordariomycetes</taxon>
        <taxon>Sordariomycetidae</taxon>
        <taxon>Sordariales</taxon>
        <taxon>Lasiosphaeriaceae</taxon>
        <taxon>Cercophora</taxon>
    </lineage>
</organism>
<dbReference type="InterPro" id="IPR023214">
    <property type="entry name" value="HAD_sf"/>
</dbReference>
<gene>
    <name evidence="1" type="ORF">B0T16DRAFT_501453</name>
</gene>
<dbReference type="AlphaFoldDB" id="A0AA40CZ11"/>
<protein>
    <submittedName>
        <fullName evidence="1">Uncharacterized protein</fullName>
    </submittedName>
</protein>
<evidence type="ECO:0000313" key="1">
    <source>
        <dbReference type="EMBL" id="KAK0656825.1"/>
    </source>
</evidence>
<dbReference type="InterPro" id="IPR036412">
    <property type="entry name" value="HAD-like_sf"/>
</dbReference>
<dbReference type="EMBL" id="JAULSV010000001">
    <property type="protein sequence ID" value="KAK0656825.1"/>
    <property type="molecule type" value="Genomic_DNA"/>
</dbReference>
<dbReference type="Gene3D" id="3.40.50.1000">
    <property type="entry name" value="HAD superfamily/HAD-like"/>
    <property type="match status" value="1"/>
</dbReference>
<dbReference type="Proteomes" id="UP001174936">
    <property type="component" value="Unassembled WGS sequence"/>
</dbReference>
<reference evidence="1" key="1">
    <citation type="submission" date="2023-06" db="EMBL/GenBank/DDBJ databases">
        <title>Genome-scale phylogeny and comparative genomics of the fungal order Sordariales.</title>
        <authorList>
            <consortium name="Lawrence Berkeley National Laboratory"/>
            <person name="Hensen N."/>
            <person name="Bonometti L."/>
            <person name="Westerberg I."/>
            <person name="Brannstrom I.O."/>
            <person name="Guillou S."/>
            <person name="Cros-Aarteil S."/>
            <person name="Calhoun S."/>
            <person name="Haridas S."/>
            <person name="Kuo A."/>
            <person name="Mondo S."/>
            <person name="Pangilinan J."/>
            <person name="Riley R."/>
            <person name="Labutti K."/>
            <person name="Andreopoulos B."/>
            <person name="Lipzen A."/>
            <person name="Chen C."/>
            <person name="Yanf M."/>
            <person name="Daum C."/>
            <person name="Ng V."/>
            <person name="Clum A."/>
            <person name="Steindorff A."/>
            <person name="Ohm R."/>
            <person name="Martin F."/>
            <person name="Silar P."/>
            <person name="Natvig D."/>
            <person name="Lalanne C."/>
            <person name="Gautier V."/>
            <person name="Ament-Velasquez S.L."/>
            <person name="Kruys A."/>
            <person name="Hutchinson M.I."/>
            <person name="Powell A.J."/>
            <person name="Barry K."/>
            <person name="Miller A.N."/>
            <person name="Grigoriev I.V."/>
            <person name="Debuchy R."/>
            <person name="Gladieux P."/>
            <person name="Thoren M.H."/>
            <person name="Johannesson H."/>
        </authorList>
    </citation>
    <scope>NUCLEOTIDE SEQUENCE</scope>
    <source>
        <strain evidence="1">SMH2532-1</strain>
    </source>
</reference>
<dbReference type="SUPFAM" id="SSF56784">
    <property type="entry name" value="HAD-like"/>
    <property type="match status" value="1"/>
</dbReference>
<comment type="caution">
    <text evidence="1">The sequence shown here is derived from an EMBL/GenBank/DDBJ whole genome shotgun (WGS) entry which is preliminary data.</text>
</comment>
<sequence length="311" mass="34485">MPPPLILLDFDGTITQSDTIDALIHSAIENSFRNPAIANQASWNDIVNAWISDNERHVSAYSPPPEARTTVEAELEFLESLRELEKASIARVEKPGFFRGLIPDEWVFLGRYALDNGDVVLRKGFDEFMDVAEGKEWKEEGRWEVGIVSVNWSGGWVRGAAGWERKWRGGEMVNCIVRGGKIQGPKVGGFGKGRMILTAGDKLEAAKVLVGNREGGRKWMYVGDSATDLACLLEADLGVVMASEGQSSLLSTLERIGVDVKHVGEWQEGTKVVWARDFGELLGSEVMEWLEGVRDLAKEMDQLLDGMNCDW</sequence>
<accession>A0AA40CZ11</accession>
<evidence type="ECO:0000313" key="2">
    <source>
        <dbReference type="Proteomes" id="UP001174936"/>
    </source>
</evidence>
<name>A0AA40CZ11_9PEZI</name>
<dbReference type="PANTHER" id="PTHR28181">
    <property type="entry name" value="UPF0655 PROTEIN YCR015C"/>
    <property type="match status" value="1"/>
</dbReference>
<dbReference type="InterPro" id="IPR050849">
    <property type="entry name" value="HAD-like_hydrolase_phosphatase"/>
</dbReference>